<evidence type="ECO:0000256" key="1">
    <source>
        <dbReference type="SAM" id="Phobius"/>
    </source>
</evidence>
<gene>
    <name evidence="2" type="ORF">SDC9_70149</name>
</gene>
<accession>A0A644Y555</accession>
<keyword evidence="1" id="KW-0812">Transmembrane</keyword>
<dbReference type="AlphaFoldDB" id="A0A644Y555"/>
<protein>
    <submittedName>
        <fullName evidence="2">Uncharacterized protein</fullName>
    </submittedName>
</protein>
<name>A0A644Y555_9ZZZZ</name>
<reference evidence="2" key="1">
    <citation type="submission" date="2019-08" db="EMBL/GenBank/DDBJ databases">
        <authorList>
            <person name="Kucharzyk K."/>
            <person name="Murdoch R.W."/>
            <person name="Higgins S."/>
            <person name="Loffler F."/>
        </authorList>
    </citation>
    <scope>NUCLEOTIDE SEQUENCE</scope>
</reference>
<organism evidence="2">
    <name type="scientific">bioreactor metagenome</name>
    <dbReference type="NCBI Taxonomy" id="1076179"/>
    <lineage>
        <taxon>unclassified sequences</taxon>
        <taxon>metagenomes</taxon>
        <taxon>ecological metagenomes</taxon>
    </lineage>
</organism>
<dbReference type="EMBL" id="VSSQ01004087">
    <property type="protein sequence ID" value="MPM23675.1"/>
    <property type="molecule type" value="Genomic_DNA"/>
</dbReference>
<evidence type="ECO:0000313" key="2">
    <source>
        <dbReference type="EMBL" id="MPM23675.1"/>
    </source>
</evidence>
<proteinExistence type="predicted"/>
<keyword evidence="1" id="KW-0472">Membrane</keyword>
<sequence length="49" mass="5725">MVIMSNILFYLIILISTFLFIYIINSVLDAFNSLDDLNSYNKILHNDLL</sequence>
<keyword evidence="1" id="KW-1133">Transmembrane helix</keyword>
<feature type="transmembrane region" description="Helical" evidence="1">
    <location>
        <begin position="7"/>
        <end position="28"/>
    </location>
</feature>
<comment type="caution">
    <text evidence="2">The sequence shown here is derived from an EMBL/GenBank/DDBJ whole genome shotgun (WGS) entry which is preliminary data.</text>
</comment>